<keyword evidence="3" id="KW-1185">Reference proteome</keyword>
<dbReference type="SUPFAM" id="SSF52833">
    <property type="entry name" value="Thioredoxin-like"/>
    <property type="match status" value="1"/>
</dbReference>
<evidence type="ECO:0000256" key="1">
    <source>
        <dbReference type="SAM" id="SignalP"/>
    </source>
</evidence>
<evidence type="ECO:0000313" key="3">
    <source>
        <dbReference type="Proteomes" id="UP000186895"/>
    </source>
</evidence>
<accession>A0A1N6XAD9</accession>
<dbReference type="AlphaFoldDB" id="A0A1N6XAD9"/>
<dbReference type="InterPro" id="IPR036249">
    <property type="entry name" value="Thioredoxin-like_sf"/>
</dbReference>
<reference evidence="2 3" key="1">
    <citation type="submission" date="2017-01" db="EMBL/GenBank/DDBJ databases">
        <authorList>
            <person name="Mah S.A."/>
            <person name="Swanson W.J."/>
            <person name="Moy G.W."/>
            <person name="Vacquier V.D."/>
        </authorList>
    </citation>
    <scope>NUCLEOTIDE SEQUENCE [LARGE SCALE GENOMIC DNA]</scope>
    <source>
        <strain evidence="2 3">DSM 7027</strain>
    </source>
</reference>
<keyword evidence="1" id="KW-0732">Signal</keyword>
<feature type="signal peptide" evidence="1">
    <location>
        <begin position="1"/>
        <end position="29"/>
    </location>
</feature>
<evidence type="ECO:0000313" key="2">
    <source>
        <dbReference type="EMBL" id="SIQ99283.1"/>
    </source>
</evidence>
<gene>
    <name evidence="2" type="ORF">SAMN05421647_11347</name>
</gene>
<dbReference type="STRING" id="49186.SAMN05421647_11347"/>
<evidence type="ECO:0008006" key="4">
    <source>
        <dbReference type="Google" id="ProtNLM"/>
    </source>
</evidence>
<organism evidence="2 3">
    <name type="scientific">Marinobacterium stanieri</name>
    <dbReference type="NCBI Taxonomy" id="49186"/>
    <lineage>
        <taxon>Bacteria</taxon>
        <taxon>Pseudomonadati</taxon>
        <taxon>Pseudomonadota</taxon>
        <taxon>Gammaproteobacteria</taxon>
        <taxon>Oceanospirillales</taxon>
        <taxon>Oceanospirillaceae</taxon>
        <taxon>Marinobacterium</taxon>
    </lineage>
</organism>
<dbReference type="RefSeq" id="WP_139327255.1">
    <property type="nucleotide sequence ID" value="NZ_FTMN01000013.1"/>
</dbReference>
<protein>
    <recommendedName>
        <fullName evidence="4">Thiol:disulfide interchange protein</fullName>
    </recommendedName>
</protein>
<dbReference type="EMBL" id="FTMN01000013">
    <property type="protein sequence ID" value="SIQ99283.1"/>
    <property type="molecule type" value="Genomic_DNA"/>
</dbReference>
<name>A0A1N6XAD9_9GAMM</name>
<dbReference type="Proteomes" id="UP000186895">
    <property type="component" value="Unassembled WGS sequence"/>
</dbReference>
<feature type="chain" id="PRO_5013111397" description="Thiol:disulfide interchange protein" evidence="1">
    <location>
        <begin position="30"/>
        <end position="328"/>
    </location>
</feature>
<sequence>MGITQAVRKYFLRMVTACALASSATCTLAAGVPEATQNRAVALLKAQNPKASIMSVEAFYASSPSSQVSAVLNASTLVTYMVPGDLKASFAIMLPDGQHMIMGPIVKPEPGVNAANRLATEMKAPEVPEFSLITNSQPVISSAVQAPTVEPSIFDDYRLTPDKLASSEKHGTLNPEEYMAALKGVSAITTGNGPRHVYVFTDPNCPHCRSEYKYSKSHQSEFTFHWIPIYSVTRNPTVSHIALHQPDQAERLSYLDRLMQSPKTAIERESLIATNDVALSMADAQKLYMRLNDRGTPVTLFESPKGGITAVNGSDSKLFEMIKDEMDL</sequence>
<proteinExistence type="predicted"/>
<dbReference type="Gene3D" id="3.40.30.10">
    <property type="entry name" value="Glutaredoxin"/>
    <property type="match status" value="1"/>
</dbReference>